<reference evidence="2 3" key="2">
    <citation type="submission" date="2021-05" db="EMBL/GenBank/DDBJ databases">
        <title>Genome Assembly of Synthetic Allotetraploid Brassica napus Reveals Homoeologous Exchanges between Subgenomes.</title>
        <authorList>
            <person name="Davis J.T."/>
        </authorList>
    </citation>
    <scope>NUCLEOTIDE SEQUENCE [LARGE SCALE GENOMIC DNA]</scope>
    <source>
        <strain evidence="3">cv. Da-Ae</strain>
        <tissue evidence="2">Seedling</tissue>
    </source>
</reference>
<protein>
    <submittedName>
        <fullName evidence="1">(rape) hypothetical protein</fullName>
    </submittedName>
</protein>
<name>A0A816II07_BRANA</name>
<dbReference type="Gramene" id="CDX86117">
    <property type="protein sequence ID" value="CDX86117"/>
    <property type="gene ID" value="GSBRNA2T00144162001"/>
</dbReference>
<organism evidence="1">
    <name type="scientific">Brassica napus</name>
    <name type="common">Rape</name>
    <dbReference type="NCBI Taxonomy" id="3708"/>
    <lineage>
        <taxon>Eukaryota</taxon>
        <taxon>Viridiplantae</taxon>
        <taxon>Streptophyta</taxon>
        <taxon>Embryophyta</taxon>
        <taxon>Tracheophyta</taxon>
        <taxon>Spermatophyta</taxon>
        <taxon>Magnoliopsida</taxon>
        <taxon>eudicotyledons</taxon>
        <taxon>Gunneridae</taxon>
        <taxon>Pentapetalae</taxon>
        <taxon>rosids</taxon>
        <taxon>malvids</taxon>
        <taxon>Brassicales</taxon>
        <taxon>Brassicaceae</taxon>
        <taxon>Brassiceae</taxon>
        <taxon>Brassica</taxon>
    </lineage>
</organism>
<evidence type="ECO:0000313" key="3">
    <source>
        <dbReference type="Proteomes" id="UP000824890"/>
    </source>
</evidence>
<dbReference type="Proteomes" id="UP001295469">
    <property type="component" value="Chromosome C03"/>
</dbReference>
<reference evidence="1" key="1">
    <citation type="submission" date="2021-01" db="EMBL/GenBank/DDBJ databases">
        <authorList>
            <consortium name="Genoscope - CEA"/>
            <person name="William W."/>
        </authorList>
    </citation>
    <scope>NUCLEOTIDE SEQUENCE</scope>
</reference>
<keyword evidence="3" id="KW-1185">Reference proteome</keyword>
<sequence>MCHCCCVGVIISKVLSDHRGHHSPARHRFRRIYYHHHGSSILLSLTCAERTFETRVESDPSLHGGRRLPWITLLNTTCLPTSTPALLSTSPITAASTSTSPTPLLFAGNNIHMCPLSTKPPSTPRKFMTTTSTHPLCPQYPSNTHIVILPLTFLDIHKTIIRPSHHAPQLSS</sequence>
<accession>A0A816II07</accession>
<proteinExistence type="predicted"/>
<dbReference type="EMBL" id="JAGKQM010000013">
    <property type="protein sequence ID" value="KAH0893375.1"/>
    <property type="molecule type" value="Genomic_DNA"/>
</dbReference>
<gene>
    <name evidence="1" type="ORF">DARMORV10_C03P71240.1</name>
    <name evidence="2" type="ORF">HID58_055804</name>
</gene>
<dbReference type="Proteomes" id="UP000824890">
    <property type="component" value="Unassembled WGS sequence"/>
</dbReference>
<evidence type="ECO:0000313" key="1">
    <source>
        <dbReference type="EMBL" id="CAF1708907.1"/>
    </source>
</evidence>
<dbReference type="EMBL" id="HG994367">
    <property type="protein sequence ID" value="CAF1708907.1"/>
    <property type="molecule type" value="Genomic_DNA"/>
</dbReference>
<dbReference type="AlphaFoldDB" id="A0A816II07"/>
<evidence type="ECO:0000313" key="2">
    <source>
        <dbReference type="EMBL" id="KAH0893375.1"/>
    </source>
</evidence>